<organism evidence="1">
    <name type="scientific">uncultured bacterium</name>
    <name type="common">gcode 4</name>
    <dbReference type="NCBI Taxonomy" id="1234023"/>
    <lineage>
        <taxon>Bacteria</taxon>
        <taxon>environmental samples</taxon>
    </lineage>
</organism>
<name>K2G396_9BACT</name>
<protein>
    <submittedName>
        <fullName evidence="1">Uncharacterized protein</fullName>
    </submittedName>
</protein>
<gene>
    <name evidence="1" type="ORF">ACD_3C00013G0010</name>
</gene>
<sequence length="81" mass="9541">MYRVLSKEEDLSSRQKSYLKIGKWSLFDLWRQRFFLTESKDWDNLVVIELTKLNIEKILAGEKPESSNLSFGELSSLNVNK</sequence>
<dbReference type="EMBL" id="AMFJ01000287">
    <property type="protein sequence ID" value="EKE28797.1"/>
    <property type="molecule type" value="Genomic_DNA"/>
</dbReference>
<accession>K2G396</accession>
<evidence type="ECO:0000313" key="1">
    <source>
        <dbReference type="EMBL" id="EKE28797.1"/>
    </source>
</evidence>
<dbReference type="AlphaFoldDB" id="K2G396"/>
<comment type="caution">
    <text evidence="1">The sequence shown here is derived from an EMBL/GenBank/DDBJ whole genome shotgun (WGS) entry which is preliminary data.</text>
</comment>
<proteinExistence type="predicted"/>
<reference evidence="1" key="1">
    <citation type="journal article" date="2012" name="Science">
        <title>Fermentation, hydrogen, and sulfur metabolism in multiple uncultivated bacterial phyla.</title>
        <authorList>
            <person name="Wrighton K.C."/>
            <person name="Thomas B.C."/>
            <person name="Sharon I."/>
            <person name="Miller C.S."/>
            <person name="Castelle C.J."/>
            <person name="VerBerkmoes N.C."/>
            <person name="Wilkins M.J."/>
            <person name="Hettich R.L."/>
            <person name="Lipton M.S."/>
            <person name="Williams K.H."/>
            <person name="Long P.E."/>
            <person name="Banfield J.F."/>
        </authorList>
    </citation>
    <scope>NUCLEOTIDE SEQUENCE [LARGE SCALE GENOMIC DNA]</scope>
</reference>